<organism evidence="1 2">
    <name type="scientific">Trifolium pratense</name>
    <name type="common">Red clover</name>
    <dbReference type="NCBI Taxonomy" id="57577"/>
    <lineage>
        <taxon>Eukaryota</taxon>
        <taxon>Viridiplantae</taxon>
        <taxon>Streptophyta</taxon>
        <taxon>Embryophyta</taxon>
        <taxon>Tracheophyta</taxon>
        <taxon>Spermatophyta</taxon>
        <taxon>Magnoliopsida</taxon>
        <taxon>eudicotyledons</taxon>
        <taxon>Gunneridae</taxon>
        <taxon>Pentapetalae</taxon>
        <taxon>rosids</taxon>
        <taxon>fabids</taxon>
        <taxon>Fabales</taxon>
        <taxon>Fabaceae</taxon>
        <taxon>Papilionoideae</taxon>
        <taxon>50 kb inversion clade</taxon>
        <taxon>NPAAA clade</taxon>
        <taxon>Hologalegina</taxon>
        <taxon>IRL clade</taxon>
        <taxon>Trifolieae</taxon>
        <taxon>Trifolium</taxon>
    </lineage>
</organism>
<accession>A0ACB0K787</accession>
<protein>
    <submittedName>
        <fullName evidence="1">Uncharacterized protein</fullName>
    </submittedName>
</protein>
<evidence type="ECO:0000313" key="1">
    <source>
        <dbReference type="EMBL" id="CAJ2653205.1"/>
    </source>
</evidence>
<name>A0ACB0K787_TRIPR</name>
<proteinExistence type="predicted"/>
<dbReference type="Proteomes" id="UP001177021">
    <property type="component" value="Unassembled WGS sequence"/>
</dbReference>
<sequence length="65" mass="7174">MLTIGVLLMISLSFLILVRQGVLPCSETLSCPRYSSCLHVNCGGNNIQVRENGKTILYIGLEMEM</sequence>
<gene>
    <name evidence="1" type="ORF">MILVUS5_LOCUS20589</name>
</gene>
<comment type="caution">
    <text evidence="1">The sequence shown here is derived from an EMBL/GenBank/DDBJ whole genome shotgun (WGS) entry which is preliminary data.</text>
</comment>
<keyword evidence="2" id="KW-1185">Reference proteome</keyword>
<evidence type="ECO:0000313" key="2">
    <source>
        <dbReference type="Proteomes" id="UP001177021"/>
    </source>
</evidence>
<dbReference type="EMBL" id="CASHSV030000206">
    <property type="protein sequence ID" value="CAJ2653205.1"/>
    <property type="molecule type" value="Genomic_DNA"/>
</dbReference>
<reference evidence="1" key="1">
    <citation type="submission" date="2023-10" db="EMBL/GenBank/DDBJ databases">
        <authorList>
            <person name="Rodriguez Cubillos JULIANA M."/>
            <person name="De Vega J."/>
        </authorList>
    </citation>
    <scope>NUCLEOTIDE SEQUENCE</scope>
</reference>